<name>A0ABQ9GJV3_9NEOP</name>
<comment type="caution">
    <text evidence="2">The sequence shown here is derived from an EMBL/GenBank/DDBJ whole genome shotgun (WGS) entry which is preliminary data.</text>
</comment>
<dbReference type="SUPFAM" id="SSF47769">
    <property type="entry name" value="SAM/Pointed domain"/>
    <property type="match status" value="1"/>
</dbReference>
<organism evidence="2 3">
    <name type="scientific">Dryococelus australis</name>
    <dbReference type="NCBI Taxonomy" id="614101"/>
    <lineage>
        <taxon>Eukaryota</taxon>
        <taxon>Metazoa</taxon>
        <taxon>Ecdysozoa</taxon>
        <taxon>Arthropoda</taxon>
        <taxon>Hexapoda</taxon>
        <taxon>Insecta</taxon>
        <taxon>Pterygota</taxon>
        <taxon>Neoptera</taxon>
        <taxon>Polyneoptera</taxon>
        <taxon>Phasmatodea</taxon>
        <taxon>Verophasmatodea</taxon>
        <taxon>Anareolatae</taxon>
        <taxon>Phasmatidae</taxon>
        <taxon>Eurycanthinae</taxon>
        <taxon>Dryococelus</taxon>
    </lineage>
</organism>
<dbReference type="EMBL" id="JARBHB010000011">
    <property type="protein sequence ID" value="KAJ8872294.1"/>
    <property type="molecule type" value="Genomic_DNA"/>
</dbReference>
<protein>
    <recommendedName>
        <fullName evidence="1">U-box domain-containing protein</fullName>
    </recommendedName>
</protein>
<dbReference type="SMART" id="SM00504">
    <property type="entry name" value="Ubox"/>
    <property type="match status" value="1"/>
</dbReference>
<evidence type="ECO:0000313" key="2">
    <source>
        <dbReference type="EMBL" id="KAJ8872294.1"/>
    </source>
</evidence>
<keyword evidence="3" id="KW-1185">Reference proteome</keyword>
<accession>A0ABQ9GJV3</accession>
<reference evidence="2 3" key="1">
    <citation type="submission" date="2023-02" db="EMBL/GenBank/DDBJ databases">
        <title>LHISI_Scaffold_Assembly.</title>
        <authorList>
            <person name="Stuart O.P."/>
            <person name="Cleave R."/>
            <person name="Magrath M.J.L."/>
            <person name="Mikheyev A.S."/>
        </authorList>
    </citation>
    <scope>NUCLEOTIDE SEQUENCE [LARGE SCALE GENOMIC DNA]</scope>
    <source>
        <strain evidence="2">Daus_M_001</strain>
        <tissue evidence="2">Leg muscle</tissue>
    </source>
</reference>
<proteinExistence type="predicted"/>
<dbReference type="InterPro" id="IPR052085">
    <property type="entry name" value="WD-SAM-U-box"/>
</dbReference>
<dbReference type="SUPFAM" id="SSF57850">
    <property type="entry name" value="RING/U-box"/>
    <property type="match status" value="1"/>
</dbReference>
<dbReference type="Gene3D" id="1.10.150.50">
    <property type="entry name" value="Transcription Factor, Ets-1"/>
    <property type="match status" value="1"/>
</dbReference>
<feature type="domain" description="U-box" evidence="1">
    <location>
        <begin position="121"/>
        <end position="206"/>
    </location>
</feature>
<evidence type="ECO:0000259" key="1">
    <source>
        <dbReference type="PROSITE" id="PS51698"/>
    </source>
</evidence>
<dbReference type="PANTHER" id="PTHR46573:SF1">
    <property type="entry name" value="WD REPEAT, SAM AND U-BOX DOMAIN-CONTAINING PROTEIN 1"/>
    <property type="match status" value="1"/>
</dbReference>
<evidence type="ECO:0000313" key="3">
    <source>
        <dbReference type="Proteomes" id="UP001159363"/>
    </source>
</evidence>
<dbReference type="Proteomes" id="UP001159363">
    <property type="component" value="Chromosome 10"/>
</dbReference>
<sequence>MQGVVASQTGIIPQMCWKDKQDRVRCRAVINGSMFGAFHIQLPDWSTDDIIQWLTELDLPELVQKVKGTNLTGYQLLTLPYEEIFSMLETDDENVQYKLSLNIFWLKKHDVDVMELPADIVIPHEFLCPITHEIMRDPTCHSRNIMTCCVCAPDGFTYERAAINEWFLSGKFTSPMTNATLTDTTCTSNVALRTSIYQFLRKTRHVLVACIFHRCAEQDPSQCTELVVTFQQGTKSGSASTTLRFGSAVPLVLVYLGSSTGATLGAAPMVGVRGSVIAKVGRFRGIPKIQRLVIPIDLSWLLR</sequence>
<dbReference type="InterPro" id="IPR003613">
    <property type="entry name" value="Ubox_domain"/>
</dbReference>
<gene>
    <name evidence="2" type="ORF">PR048_025897</name>
</gene>
<dbReference type="CDD" id="cd16655">
    <property type="entry name" value="RING-Ubox_WDSUB1-like"/>
    <property type="match status" value="1"/>
</dbReference>
<dbReference type="InterPro" id="IPR013761">
    <property type="entry name" value="SAM/pointed_sf"/>
</dbReference>
<dbReference type="Pfam" id="PF04564">
    <property type="entry name" value="U-box"/>
    <property type="match status" value="1"/>
</dbReference>
<dbReference type="PANTHER" id="PTHR46573">
    <property type="entry name" value="WD REPEAT, SAM AND U-BOX DOMAIN-CONTAINING PROTEIN 1"/>
    <property type="match status" value="1"/>
</dbReference>
<dbReference type="PROSITE" id="PS51698">
    <property type="entry name" value="U_BOX"/>
    <property type="match status" value="1"/>
</dbReference>
<dbReference type="InterPro" id="IPR013083">
    <property type="entry name" value="Znf_RING/FYVE/PHD"/>
</dbReference>
<dbReference type="Gene3D" id="3.30.40.10">
    <property type="entry name" value="Zinc/RING finger domain, C3HC4 (zinc finger)"/>
    <property type="match status" value="1"/>
</dbReference>